<dbReference type="GeneID" id="14551373"/>
<gene>
    <name evidence="1" type="ORF">ATY89_02120</name>
    <name evidence="2" type="ORF">ATZ20_05155</name>
</gene>
<sequence length="132" mass="15534">MSQSDIEVGRVLLYFERVIEEHNNTLDKLENYAQIPELDTEKIDVLIRRLRRTRKEILQGIETISNYVENVKDTKLKEEALGLINYFYVVGLEDEENVLRTLKERSASTDQNIDKDIETISKIRGLILKFIY</sequence>
<organism evidence="1 4">
    <name type="scientific">Sulfolobus acidocaldarius</name>
    <dbReference type="NCBI Taxonomy" id="2285"/>
    <lineage>
        <taxon>Archaea</taxon>
        <taxon>Thermoproteota</taxon>
        <taxon>Thermoprotei</taxon>
        <taxon>Sulfolobales</taxon>
        <taxon>Sulfolobaceae</taxon>
        <taxon>Sulfolobus</taxon>
    </lineage>
</organism>
<name>A0A0U3HDJ6_9CREN</name>
<protein>
    <submittedName>
        <fullName evidence="1">Uncharacterized protein</fullName>
    </submittedName>
</protein>
<evidence type="ECO:0000313" key="2">
    <source>
        <dbReference type="EMBL" id="ALU31598.1"/>
    </source>
</evidence>
<dbReference type="Proteomes" id="UP000065473">
    <property type="component" value="Chromosome"/>
</dbReference>
<dbReference type="OrthoDB" id="42720at2157"/>
<evidence type="ECO:0000313" key="3">
    <source>
        <dbReference type="Proteomes" id="UP000060043"/>
    </source>
</evidence>
<dbReference type="InterPro" id="IPR036785">
    <property type="entry name" value="YkyA-like_sf"/>
</dbReference>
<evidence type="ECO:0000313" key="1">
    <source>
        <dbReference type="EMBL" id="ALU28876.1"/>
    </source>
</evidence>
<dbReference type="AlphaFoldDB" id="A0A0U3HDJ6"/>
<dbReference type="Proteomes" id="UP000060043">
    <property type="component" value="Chromosome"/>
</dbReference>
<dbReference type="EMBL" id="CP013694">
    <property type="protein sequence ID" value="ALU28876.1"/>
    <property type="molecule type" value="Genomic_DNA"/>
</dbReference>
<dbReference type="SUPFAM" id="SSF140423">
    <property type="entry name" value="MW0975(SA0943)-like"/>
    <property type="match status" value="1"/>
</dbReference>
<proteinExistence type="predicted"/>
<dbReference type="PaxDb" id="1435377-SUSAZ_03910"/>
<dbReference type="RefSeq" id="WP_011277729.1">
    <property type="nucleotide sequence ID" value="NZ_BHWZ01000001.1"/>
</dbReference>
<dbReference type="EMBL" id="CP013695">
    <property type="protein sequence ID" value="ALU31598.1"/>
    <property type="molecule type" value="Genomic_DNA"/>
</dbReference>
<dbReference type="STRING" id="1435377.SUSAZ_03910"/>
<evidence type="ECO:0000313" key="4">
    <source>
        <dbReference type="Proteomes" id="UP000065473"/>
    </source>
</evidence>
<reference evidence="3 4" key="1">
    <citation type="submission" date="2015-12" db="EMBL/GenBank/DDBJ databases">
        <title>A stable core within a dynamic pangenome in Sulfolobus acidocaldarius.</title>
        <authorList>
            <person name="Anderson R."/>
            <person name="Kouris A."/>
            <person name="Seward C."/>
            <person name="Campbell K."/>
            <person name="Whitaker R."/>
        </authorList>
    </citation>
    <scope>NUCLEOTIDE SEQUENCE [LARGE SCALE GENOMIC DNA]</scope>
    <source>
        <strain evidence="1 4">GG12-C01-09</strain>
        <strain evidence="2 3">NG05B_CO5_07</strain>
    </source>
</reference>
<dbReference type="OMA" id="ERCHRIV"/>
<accession>A0A0U3HDJ6</accession>